<dbReference type="Pfam" id="PF08075">
    <property type="entry name" value="NOPS"/>
    <property type="match status" value="1"/>
</dbReference>
<reference evidence="7" key="1">
    <citation type="submission" date="2022-11" db="UniProtKB">
        <authorList>
            <consortium name="WormBaseParasite"/>
        </authorList>
    </citation>
    <scope>IDENTIFICATION</scope>
</reference>
<evidence type="ECO:0000256" key="4">
    <source>
        <dbReference type="SAM" id="MobiDB-lite"/>
    </source>
</evidence>
<dbReference type="InterPro" id="IPR012975">
    <property type="entry name" value="NOPS"/>
</dbReference>
<dbReference type="WBParaSite" id="nRc.2.0.1.t46716-RA">
    <property type="protein sequence ID" value="nRc.2.0.1.t46716-RA"/>
    <property type="gene ID" value="nRc.2.0.1.g46716"/>
</dbReference>
<dbReference type="PROSITE" id="PS50102">
    <property type="entry name" value="RRM"/>
    <property type="match status" value="2"/>
</dbReference>
<evidence type="ECO:0000259" key="5">
    <source>
        <dbReference type="PROSITE" id="PS50102"/>
    </source>
</evidence>
<feature type="compositionally biased region" description="Basic and acidic residues" evidence="4">
    <location>
        <begin position="11"/>
        <end position="30"/>
    </location>
</feature>
<organism evidence="6 7">
    <name type="scientific">Romanomermis culicivorax</name>
    <name type="common">Nematode worm</name>
    <dbReference type="NCBI Taxonomy" id="13658"/>
    <lineage>
        <taxon>Eukaryota</taxon>
        <taxon>Metazoa</taxon>
        <taxon>Ecdysozoa</taxon>
        <taxon>Nematoda</taxon>
        <taxon>Enoplea</taxon>
        <taxon>Dorylaimia</taxon>
        <taxon>Mermithida</taxon>
        <taxon>Mermithoidea</taxon>
        <taxon>Mermithidae</taxon>
        <taxon>Romanomermis</taxon>
    </lineage>
</organism>
<evidence type="ECO:0000313" key="7">
    <source>
        <dbReference type="WBParaSite" id="nRc.2.0.1.t46716-RA"/>
    </source>
</evidence>
<dbReference type="CDD" id="cd12332">
    <property type="entry name" value="RRM1_p54nrb_like"/>
    <property type="match status" value="1"/>
</dbReference>
<dbReference type="FunFam" id="3.30.70.330:FF:000043">
    <property type="entry name" value="paraspeckle component 1 isoform X1"/>
    <property type="match status" value="1"/>
</dbReference>
<feature type="domain" description="RRM" evidence="5">
    <location>
        <begin position="63"/>
        <end position="135"/>
    </location>
</feature>
<dbReference type="InterPro" id="IPR000504">
    <property type="entry name" value="RRM_dom"/>
</dbReference>
<dbReference type="AlphaFoldDB" id="A0A915LAD2"/>
<feature type="compositionally biased region" description="Basic residues" evidence="4">
    <location>
        <begin position="1"/>
        <end position="10"/>
    </location>
</feature>
<dbReference type="InterPro" id="IPR012677">
    <property type="entry name" value="Nucleotide-bd_a/b_plait_sf"/>
</dbReference>
<dbReference type="SMART" id="SM00360">
    <property type="entry name" value="RRM"/>
    <property type="match status" value="2"/>
</dbReference>
<keyword evidence="2 3" id="KW-0694">RNA-binding</keyword>
<name>A0A915LAD2_ROMCU</name>
<sequence length="256" mass="28433">MSSGHHSRRVNLRDDHVKREGDKHRERSPIERNNNGGTKDNDGAAGEDAGNDQMLKNKITSRCRLFVGNLNNDLKESELRELFEKYGDITEFFMSASKGFAFVRLDTRAHAETAKENLDGATVKGRQIRVRYAVHGASLKVSELSSTVSNELLAQAFSMFGVVERAVHILDDRSQPTGDGIIEFERKPAAIDAIRRINEGVFLVTAGNKPVFVEPLEPKDDEDGLAERMIPKSGAYQKDKSGIFASDVAKIIQMMV</sequence>
<feature type="region of interest" description="Disordered" evidence="4">
    <location>
        <begin position="1"/>
        <end position="52"/>
    </location>
</feature>
<evidence type="ECO:0000313" key="6">
    <source>
        <dbReference type="Proteomes" id="UP000887565"/>
    </source>
</evidence>
<dbReference type="GO" id="GO:0003723">
    <property type="term" value="F:RNA binding"/>
    <property type="evidence" value="ECO:0007669"/>
    <property type="project" value="UniProtKB-UniRule"/>
</dbReference>
<dbReference type="Gene3D" id="3.30.70.330">
    <property type="match status" value="2"/>
</dbReference>
<evidence type="ECO:0000256" key="2">
    <source>
        <dbReference type="ARBA" id="ARBA00022884"/>
    </source>
</evidence>
<evidence type="ECO:0000256" key="3">
    <source>
        <dbReference type="PROSITE-ProRule" id="PRU00176"/>
    </source>
</evidence>
<proteinExistence type="predicted"/>
<accession>A0A915LAD2</accession>
<keyword evidence="6" id="KW-1185">Reference proteome</keyword>
<protein>
    <submittedName>
        <fullName evidence="7">RRM domain-containing protein</fullName>
    </submittedName>
</protein>
<dbReference type="SUPFAM" id="SSF54928">
    <property type="entry name" value="RNA-binding domain, RBD"/>
    <property type="match status" value="1"/>
</dbReference>
<dbReference type="PANTHER" id="PTHR23189">
    <property type="entry name" value="RNA RECOGNITION MOTIF-CONTAINING"/>
    <property type="match status" value="1"/>
</dbReference>
<dbReference type="Pfam" id="PF00076">
    <property type="entry name" value="RRM_1"/>
    <property type="match status" value="2"/>
</dbReference>
<dbReference type="InterPro" id="IPR035979">
    <property type="entry name" value="RBD_domain_sf"/>
</dbReference>
<feature type="domain" description="RRM" evidence="5">
    <location>
        <begin position="137"/>
        <end position="218"/>
    </location>
</feature>
<evidence type="ECO:0000256" key="1">
    <source>
        <dbReference type="ARBA" id="ARBA00022737"/>
    </source>
</evidence>
<dbReference type="OMA" id="TFEMNIL"/>
<dbReference type="Proteomes" id="UP000887565">
    <property type="component" value="Unplaced"/>
</dbReference>
<keyword evidence="1" id="KW-0677">Repeat</keyword>